<dbReference type="EMBL" id="MRAE01000006">
    <property type="protein sequence ID" value="OOO69177.1"/>
    <property type="molecule type" value="Genomic_DNA"/>
</dbReference>
<comment type="caution">
    <text evidence="4">Lacks conserved residue(s) required for the propagation of feature annotation.</text>
</comment>
<dbReference type="InterPro" id="IPR032466">
    <property type="entry name" value="Metal_Hydrolase"/>
</dbReference>
<sequence length="437" mass="49109">MLIKNITLIDDNYDVIKDTNIVIEGNIISYIGKDIPENYTGYIYDGKNKVAVPGFFNMHCHVPMTLIRGYGEGLPLNRWLSEKIWPFESFLTDEDCYYGALLGISEMIKSGVVSFNDMYFNLEGILKAVYETGIKANLSYGYVDVTENQDYFKGNAYKQTKMLNDYIKGTNTDRIKADVSIHAVYTSSENSVRKISEYCNSTNMNMHIHLSETELEIKECKKRFGVTPVEYFFNCGTFKSNTIAAHCVHLEEDDFNILKENNVTVAHCPSSNLKLGSGIAPLKSMLEHGINVTIGTDGAASNNNLNMIEEVNLAALLHKGINKDPLVLSTKEIMKISSLNGAKAQGRKDCGSIKIGNRADIVIYDFDKPHLKPVYDVLANLIYSAQSDDICLTIIDGNTVYKDRTFTNIDIEKVYYNINKIKNQKLKMISNMGDNII</sequence>
<feature type="binding site" evidence="4">
    <location>
        <position position="297"/>
    </location>
    <ligand>
        <name>Zn(2+)</name>
        <dbReference type="ChEBI" id="CHEBI:29105"/>
    </ligand>
</feature>
<evidence type="ECO:0000259" key="5">
    <source>
        <dbReference type="Pfam" id="PF01979"/>
    </source>
</evidence>
<dbReference type="Gene3D" id="2.30.40.10">
    <property type="entry name" value="Urease, subunit C, domain 1"/>
    <property type="match status" value="1"/>
</dbReference>
<evidence type="ECO:0000313" key="7">
    <source>
        <dbReference type="Proteomes" id="UP000190256"/>
    </source>
</evidence>
<reference evidence="6 7" key="1">
    <citation type="submission" date="2016-12" db="EMBL/GenBank/DDBJ databases">
        <title>Clostridium tepidum sp. nov., a close relative of Clostridium sporogenes and Clostridium botulinum Group I.</title>
        <authorList>
            <person name="Dobritsa A.P."/>
            <person name="Kutumbaka K.K."/>
            <person name="Werner K."/>
            <person name="Wiedmann M."/>
            <person name="Asmus A."/>
            <person name="Samadpour M."/>
        </authorList>
    </citation>
    <scope>NUCLEOTIDE SEQUENCE [LARGE SCALE GENOMIC DNA]</scope>
    <source>
        <strain evidence="6 7">IEH 97212</strain>
    </source>
</reference>
<evidence type="ECO:0000256" key="3">
    <source>
        <dbReference type="ARBA" id="ARBA00022833"/>
    </source>
</evidence>
<dbReference type="SUPFAM" id="SSF51338">
    <property type="entry name" value="Composite domain of metallo-dependent hydrolases"/>
    <property type="match status" value="1"/>
</dbReference>
<feature type="binding site" evidence="4">
    <location>
        <position position="182"/>
    </location>
    <ligand>
        <name>substrate</name>
    </ligand>
</feature>
<evidence type="ECO:0000256" key="1">
    <source>
        <dbReference type="ARBA" id="ARBA00022723"/>
    </source>
</evidence>
<dbReference type="RefSeq" id="WP_078054463.1">
    <property type="nucleotide sequence ID" value="NZ_MRAE01000006.1"/>
</dbReference>
<feature type="binding site" evidence="4">
    <location>
        <position position="297"/>
    </location>
    <ligand>
        <name>substrate</name>
    </ligand>
</feature>
<accession>A0A1S9IFU4</accession>
<dbReference type="HAMAP" id="MF_01281">
    <property type="entry name" value="MTA_SAH_deamin"/>
    <property type="match status" value="1"/>
</dbReference>
<evidence type="ECO:0000313" key="6">
    <source>
        <dbReference type="EMBL" id="OOO69177.1"/>
    </source>
</evidence>
<evidence type="ECO:0000256" key="4">
    <source>
        <dbReference type="HAMAP-Rule" id="MF_01281"/>
    </source>
</evidence>
<dbReference type="InterPro" id="IPR006680">
    <property type="entry name" value="Amidohydro-rel"/>
</dbReference>
<feature type="domain" description="Amidohydrolase-related" evidence="5">
    <location>
        <begin position="51"/>
        <end position="400"/>
    </location>
</feature>
<feature type="binding site" evidence="4">
    <location>
        <position position="209"/>
    </location>
    <ligand>
        <name>Zn(2+)</name>
        <dbReference type="ChEBI" id="CHEBI:29105"/>
    </ligand>
</feature>
<dbReference type="EC" id="3.5.4.28" evidence="4"/>
<protein>
    <recommendedName>
        <fullName evidence="4">5-methylthioadenosine/S-adenosylhomocysteine deaminase</fullName>
        <shortName evidence="4">MTA/SAH deaminase</shortName>
        <ecNumber evidence="4">3.5.4.28</ecNumber>
        <ecNumber evidence="4">3.5.4.31</ecNumber>
    </recommendedName>
</protein>
<dbReference type="InterPro" id="IPR023512">
    <property type="entry name" value="Deaminase_MtaD/DadD"/>
</dbReference>
<comment type="caution">
    <text evidence="6">The sequence shown here is derived from an EMBL/GenBank/DDBJ whole genome shotgun (WGS) entry which is preliminary data.</text>
</comment>
<dbReference type="OrthoDB" id="9807210at2"/>
<dbReference type="PANTHER" id="PTHR43794">
    <property type="entry name" value="AMINOHYDROLASE SSNA-RELATED"/>
    <property type="match status" value="1"/>
</dbReference>
<dbReference type="Pfam" id="PF01979">
    <property type="entry name" value="Amidohydro_1"/>
    <property type="match status" value="1"/>
</dbReference>
<dbReference type="GO" id="GO:0046872">
    <property type="term" value="F:metal ion binding"/>
    <property type="evidence" value="ECO:0007669"/>
    <property type="project" value="UniProtKB-KW"/>
</dbReference>
<keyword evidence="1 4" id="KW-0479">Metal-binding</keyword>
<gene>
    <name evidence="4" type="primary">mtaD</name>
    <name evidence="6" type="ORF">BS638_03845</name>
</gene>
<dbReference type="GO" id="GO:0090614">
    <property type="term" value="F:5'-methylthioadenosine deaminase activity"/>
    <property type="evidence" value="ECO:0007669"/>
    <property type="project" value="UniProtKB-UniRule"/>
</dbReference>
<dbReference type="AlphaFoldDB" id="A0A1S9IFU4"/>
<comment type="catalytic activity">
    <reaction evidence="4">
        <text>S-methyl-5'-thioadenosine + H2O + H(+) = S-methyl-5'-thioinosine + NH4(+)</text>
        <dbReference type="Rhea" id="RHEA:25025"/>
        <dbReference type="ChEBI" id="CHEBI:15377"/>
        <dbReference type="ChEBI" id="CHEBI:15378"/>
        <dbReference type="ChEBI" id="CHEBI:17509"/>
        <dbReference type="ChEBI" id="CHEBI:28938"/>
        <dbReference type="ChEBI" id="CHEBI:48595"/>
        <dbReference type="EC" id="3.5.4.31"/>
    </reaction>
</comment>
<dbReference type="FunFam" id="3.20.20.140:FF:000014">
    <property type="entry name" value="5-methylthioadenosine/S-adenosylhomocysteine deaminase"/>
    <property type="match status" value="1"/>
</dbReference>
<dbReference type="InterPro" id="IPR050287">
    <property type="entry name" value="MTA/SAH_deaminase"/>
</dbReference>
<dbReference type="PANTHER" id="PTHR43794:SF11">
    <property type="entry name" value="AMIDOHYDROLASE-RELATED DOMAIN-CONTAINING PROTEIN"/>
    <property type="match status" value="1"/>
</dbReference>
<comment type="similarity">
    <text evidence="4">Belongs to the metallo-dependent hydrolases superfamily. MTA/SAH deaminase family.</text>
</comment>
<keyword evidence="3 4" id="KW-0862">Zinc</keyword>
<dbReference type="CDD" id="cd01298">
    <property type="entry name" value="ATZ_TRZ_like"/>
    <property type="match status" value="1"/>
</dbReference>
<comment type="cofactor">
    <cofactor evidence="4">
        <name>Zn(2+)</name>
        <dbReference type="ChEBI" id="CHEBI:29105"/>
    </cofactor>
    <text evidence="4">Binds 1 zinc ion per subunit.</text>
</comment>
<proteinExistence type="inferred from homology"/>
<keyword evidence="2 4" id="KW-0378">Hydrolase</keyword>
<comment type="catalytic activity">
    <reaction evidence="4">
        <text>S-adenosyl-L-homocysteine + H2O + H(+) = S-inosyl-L-homocysteine + NH4(+)</text>
        <dbReference type="Rhea" id="RHEA:20716"/>
        <dbReference type="ChEBI" id="CHEBI:15377"/>
        <dbReference type="ChEBI" id="CHEBI:15378"/>
        <dbReference type="ChEBI" id="CHEBI:28938"/>
        <dbReference type="ChEBI" id="CHEBI:57856"/>
        <dbReference type="ChEBI" id="CHEBI:57985"/>
        <dbReference type="EC" id="3.5.4.28"/>
    </reaction>
</comment>
<dbReference type="GO" id="GO:0050270">
    <property type="term" value="F:S-adenosylhomocysteine deaminase activity"/>
    <property type="evidence" value="ECO:0007669"/>
    <property type="project" value="UniProtKB-UniRule"/>
</dbReference>
<dbReference type="Gene3D" id="3.20.20.140">
    <property type="entry name" value="Metal-dependent hydrolases"/>
    <property type="match status" value="1"/>
</dbReference>
<comment type="function">
    <text evidence="4">Catalyzes the deamination of 5-methylthioadenosine and S-adenosyl-L-homocysteine into 5-methylthioinosine and S-inosyl-L-homocysteine, respectively. Is also able to deaminate adenosine.</text>
</comment>
<dbReference type="SUPFAM" id="SSF51556">
    <property type="entry name" value="Metallo-dependent hydrolases"/>
    <property type="match status" value="1"/>
</dbReference>
<dbReference type="EC" id="3.5.4.31" evidence="4"/>
<feature type="binding site" evidence="4">
    <location>
        <position position="59"/>
    </location>
    <ligand>
        <name>Zn(2+)</name>
        <dbReference type="ChEBI" id="CHEBI:29105"/>
    </ligand>
</feature>
<organism evidence="6 7">
    <name type="scientific">Clostridium tepidum</name>
    <dbReference type="NCBI Taxonomy" id="1962263"/>
    <lineage>
        <taxon>Bacteria</taxon>
        <taxon>Bacillati</taxon>
        <taxon>Bacillota</taxon>
        <taxon>Clostridia</taxon>
        <taxon>Eubacteriales</taxon>
        <taxon>Clostridiaceae</taxon>
        <taxon>Clostridium</taxon>
    </lineage>
</organism>
<feature type="binding site" evidence="4">
    <location>
        <position position="212"/>
    </location>
    <ligand>
        <name>substrate</name>
    </ligand>
</feature>
<name>A0A1S9IFU4_9CLOT</name>
<dbReference type="Proteomes" id="UP000190256">
    <property type="component" value="Unassembled WGS sequence"/>
</dbReference>
<feature type="binding site" evidence="4">
    <location>
        <position position="88"/>
    </location>
    <ligand>
        <name>substrate</name>
    </ligand>
</feature>
<evidence type="ECO:0000256" key="2">
    <source>
        <dbReference type="ARBA" id="ARBA00022801"/>
    </source>
</evidence>
<dbReference type="STRING" id="1962263.BS637_02800"/>
<dbReference type="InterPro" id="IPR011059">
    <property type="entry name" value="Metal-dep_hydrolase_composite"/>
</dbReference>
<feature type="binding site" evidence="4">
    <location>
        <position position="61"/>
    </location>
    <ligand>
        <name>Zn(2+)</name>
        <dbReference type="ChEBI" id="CHEBI:29105"/>
    </ligand>
</feature>